<dbReference type="EMBL" id="CAJNOE010000012">
    <property type="protein sequence ID" value="CAF0725894.1"/>
    <property type="molecule type" value="Genomic_DNA"/>
</dbReference>
<accession>A0A813MSD2</accession>
<dbReference type="AlphaFoldDB" id="A0A813MSD2"/>
<dbReference type="Proteomes" id="UP000663868">
    <property type="component" value="Unassembled WGS sequence"/>
</dbReference>
<gene>
    <name evidence="1" type="ORF">IZO911_LOCUS2411</name>
    <name evidence="2" type="ORF">KXQ929_LOCUS7577</name>
</gene>
<reference evidence="1" key="1">
    <citation type="submission" date="2021-02" db="EMBL/GenBank/DDBJ databases">
        <authorList>
            <person name="Nowell W R."/>
        </authorList>
    </citation>
    <scope>NUCLEOTIDE SEQUENCE</scope>
</reference>
<comment type="caution">
    <text evidence="1">The sequence shown here is derived from an EMBL/GenBank/DDBJ whole genome shotgun (WGS) entry which is preliminary data.</text>
</comment>
<organism evidence="1 3">
    <name type="scientific">Adineta steineri</name>
    <dbReference type="NCBI Taxonomy" id="433720"/>
    <lineage>
        <taxon>Eukaryota</taxon>
        <taxon>Metazoa</taxon>
        <taxon>Spiralia</taxon>
        <taxon>Gnathifera</taxon>
        <taxon>Rotifera</taxon>
        <taxon>Eurotatoria</taxon>
        <taxon>Bdelloidea</taxon>
        <taxon>Adinetida</taxon>
        <taxon>Adinetidae</taxon>
        <taxon>Adineta</taxon>
    </lineage>
</organism>
<protein>
    <recommendedName>
        <fullName evidence="4">B box-type domain-containing protein</fullName>
    </recommendedName>
</protein>
<dbReference type="InterPro" id="IPR036322">
    <property type="entry name" value="WD40_repeat_dom_sf"/>
</dbReference>
<name>A0A813MSD2_9BILA</name>
<dbReference type="Proteomes" id="UP000663860">
    <property type="component" value="Unassembled WGS sequence"/>
</dbReference>
<evidence type="ECO:0000313" key="2">
    <source>
        <dbReference type="EMBL" id="CAF3647840.1"/>
    </source>
</evidence>
<sequence length="425" mass="50595">MFHTCEISTCDSPTLITCICCKKSLCREHFVEHDYLLRPKLNELTKQINKTFDQFESLDMKTIMSDSLKKLDEWRLDAYQVIDKFYENKCTELNYYINNILNKYEKDIHDLRLKIEKMIYVQQTTNQNIELLTKNTQTLQQQIDQIKYISIQVDIRPLVIIDKLIDVNIITDLSKLSTPYQTIQRIPLNSNAMASNNQYLLIYQNSKLYLIDENLFVIRQNHWFNDQIQDMCWSKILNCFFIITLHDIYQTEINTLLVKQINSTEKNVWQSCTCSDTSLYLSNESIIEFNLKPSIQYVKSYKRNETIDHKQRIDSIEYNNGKLILAINDQSKQKIFIELRLLTTFDCLWLCQLNIEYSERKIQCCLFNYDTWLIADWGNSSLIYLTKDGKIKNTIEYEDEIHYINRFGSNKLVISTNHSIHFHKL</sequence>
<dbReference type="EMBL" id="CAJOBB010000313">
    <property type="protein sequence ID" value="CAF3647840.1"/>
    <property type="molecule type" value="Genomic_DNA"/>
</dbReference>
<evidence type="ECO:0000313" key="1">
    <source>
        <dbReference type="EMBL" id="CAF0725894.1"/>
    </source>
</evidence>
<proteinExistence type="predicted"/>
<dbReference type="SUPFAM" id="SSF50978">
    <property type="entry name" value="WD40 repeat-like"/>
    <property type="match status" value="1"/>
</dbReference>
<evidence type="ECO:0000313" key="3">
    <source>
        <dbReference type="Proteomes" id="UP000663860"/>
    </source>
</evidence>
<evidence type="ECO:0008006" key="4">
    <source>
        <dbReference type="Google" id="ProtNLM"/>
    </source>
</evidence>